<dbReference type="Gene3D" id="1.10.150.130">
    <property type="match status" value="1"/>
</dbReference>
<evidence type="ECO:0000313" key="9">
    <source>
        <dbReference type="Proteomes" id="UP000193781"/>
    </source>
</evidence>
<dbReference type="Gene3D" id="1.10.443.10">
    <property type="entry name" value="Intergrase catalytic core"/>
    <property type="match status" value="1"/>
</dbReference>
<feature type="domain" description="Tyr recombinase" evidence="6">
    <location>
        <begin position="177"/>
        <end position="369"/>
    </location>
</feature>
<dbReference type="GO" id="GO:0003677">
    <property type="term" value="F:DNA binding"/>
    <property type="evidence" value="ECO:0007669"/>
    <property type="project" value="UniProtKB-UniRule"/>
</dbReference>
<evidence type="ECO:0000259" key="6">
    <source>
        <dbReference type="PROSITE" id="PS51898"/>
    </source>
</evidence>
<dbReference type="GO" id="GO:0006310">
    <property type="term" value="P:DNA recombination"/>
    <property type="evidence" value="ECO:0007669"/>
    <property type="project" value="UniProtKB-KW"/>
</dbReference>
<evidence type="ECO:0000256" key="3">
    <source>
        <dbReference type="ARBA" id="ARBA00023125"/>
    </source>
</evidence>
<dbReference type="Proteomes" id="UP000193781">
    <property type="component" value="Unassembled WGS sequence"/>
</dbReference>
<dbReference type="InterPro" id="IPR044068">
    <property type="entry name" value="CB"/>
</dbReference>
<dbReference type="PROSITE" id="PS51898">
    <property type="entry name" value="TYR_RECOMBINASE"/>
    <property type="match status" value="1"/>
</dbReference>
<feature type="domain" description="Core-binding (CB)" evidence="7">
    <location>
        <begin position="76"/>
        <end position="155"/>
    </location>
</feature>
<dbReference type="Pfam" id="PF26003">
    <property type="entry name" value="Integrase_N_phage"/>
    <property type="match status" value="1"/>
</dbReference>
<protein>
    <submittedName>
        <fullName evidence="8">Integrase</fullName>
    </submittedName>
</protein>
<dbReference type="OrthoDB" id="1822491at2"/>
<dbReference type="InterPro" id="IPR050808">
    <property type="entry name" value="Phage_Integrase"/>
</dbReference>
<dbReference type="AlphaFoldDB" id="A0A1X1ZG52"/>
<evidence type="ECO:0000256" key="2">
    <source>
        <dbReference type="ARBA" id="ARBA00022908"/>
    </source>
</evidence>
<dbReference type="InterPro" id="IPR002104">
    <property type="entry name" value="Integrase_catalytic"/>
</dbReference>
<keyword evidence="2" id="KW-0229">DNA integration</keyword>
<evidence type="ECO:0000256" key="4">
    <source>
        <dbReference type="ARBA" id="ARBA00023172"/>
    </source>
</evidence>
<evidence type="ECO:0000259" key="7">
    <source>
        <dbReference type="PROSITE" id="PS51900"/>
    </source>
</evidence>
<comment type="caution">
    <text evidence="8">The sequence shown here is derived from an EMBL/GenBank/DDBJ whole genome shotgun (WGS) entry which is preliminary data.</text>
</comment>
<dbReference type="CDD" id="cd00397">
    <property type="entry name" value="DNA_BRE_C"/>
    <property type="match status" value="1"/>
</dbReference>
<sequence length="380" mass="41387">MAGKKGRRGWGWLRKSGKTTWQASYVGPDLLRHRAAKTFSAKMDGEEWLAKERRLIELGIWTPPAQREAEKRAGALTVAEYAAKWVEQRPLKGRTKAGYESIVERRIKDSILGQVQLSNLTAEAVRSWYAAMNAEKPTAKAHSYQLLHAVCATAVGDGLLPANPCQIPKAMAAKTQRAAVVLTPAEIAALADAIEPQRLRTLVLVAAWCGPRWGELMELRRRDVAADGSTITIARGATHRQGVCRIDTPKSGKGRTVVVPPHIRPDLMAHLAAIADGADTLLWPPARGGCHMDGKVFRDSYFNPALDTIGRDGVNKPRPTVHGLRHFSGTQTARVANLAESMQRLGHSTARASLIYQQAVSGRDAEVADALSKLAEKQAN</sequence>
<dbReference type="InterPro" id="IPR011010">
    <property type="entry name" value="DNA_brk_join_enz"/>
</dbReference>
<keyword evidence="4" id="KW-0233">DNA recombination</keyword>
<dbReference type="InterPro" id="IPR010998">
    <property type="entry name" value="Integrase_recombinase_N"/>
</dbReference>
<keyword evidence="3 5" id="KW-0238">DNA-binding</keyword>
<dbReference type="GO" id="GO:0015074">
    <property type="term" value="P:DNA integration"/>
    <property type="evidence" value="ECO:0007669"/>
    <property type="project" value="UniProtKB-KW"/>
</dbReference>
<comment type="similarity">
    <text evidence="1">Belongs to the 'phage' integrase family.</text>
</comment>
<evidence type="ECO:0000256" key="1">
    <source>
        <dbReference type="ARBA" id="ARBA00008857"/>
    </source>
</evidence>
<dbReference type="RefSeq" id="WP_085164809.1">
    <property type="nucleotide sequence ID" value="NZ_JACKSS010000131.1"/>
</dbReference>
<dbReference type="EMBL" id="LQPH01000122">
    <property type="protein sequence ID" value="ORW22298.1"/>
    <property type="molecule type" value="Genomic_DNA"/>
</dbReference>
<gene>
    <name evidence="8" type="ORF">AWC17_05150</name>
</gene>
<name>A0A1X1ZG52_9MYCO</name>
<evidence type="ECO:0000256" key="5">
    <source>
        <dbReference type="PROSITE-ProRule" id="PRU01248"/>
    </source>
</evidence>
<accession>A0A1X1ZG52</accession>
<dbReference type="InterPro" id="IPR058717">
    <property type="entry name" value="Phage_L5_Integrase_N"/>
</dbReference>
<keyword evidence="9" id="KW-1185">Reference proteome</keyword>
<dbReference type="PROSITE" id="PS51900">
    <property type="entry name" value="CB"/>
    <property type="match status" value="1"/>
</dbReference>
<evidence type="ECO:0000313" key="8">
    <source>
        <dbReference type="EMBL" id="ORW22298.1"/>
    </source>
</evidence>
<organism evidence="8 9">
    <name type="scientific">Mycobacterium nebraskense</name>
    <dbReference type="NCBI Taxonomy" id="244292"/>
    <lineage>
        <taxon>Bacteria</taxon>
        <taxon>Bacillati</taxon>
        <taxon>Actinomycetota</taxon>
        <taxon>Actinomycetes</taxon>
        <taxon>Mycobacteriales</taxon>
        <taxon>Mycobacteriaceae</taxon>
        <taxon>Mycobacterium</taxon>
    </lineage>
</organism>
<proteinExistence type="inferred from homology"/>
<dbReference type="InterPro" id="IPR013762">
    <property type="entry name" value="Integrase-like_cat_sf"/>
</dbReference>
<dbReference type="PANTHER" id="PTHR30629">
    <property type="entry name" value="PROPHAGE INTEGRASE"/>
    <property type="match status" value="1"/>
</dbReference>
<dbReference type="SUPFAM" id="SSF56349">
    <property type="entry name" value="DNA breaking-rejoining enzymes"/>
    <property type="match status" value="1"/>
</dbReference>
<reference evidence="8 9" key="1">
    <citation type="submission" date="2016-01" db="EMBL/GenBank/DDBJ databases">
        <title>The new phylogeny of the genus Mycobacterium.</title>
        <authorList>
            <person name="Tarcisio F."/>
            <person name="Conor M."/>
            <person name="Antonella G."/>
            <person name="Elisabetta G."/>
            <person name="Giulia F.S."/>
            <person name="Sara T."/>
            <person name="Anna F."/>
            <person name="Clotilde B."/>
            <person name="Roberto B."/>
            <person name="Veronica D.S."/>
            <person name="Fabio R."/>
            <person name="Monica P."/>
            <person name="Olivier J."/>
            <person name="Enrico T."/>
            <person name="Nicola S."/>
        </authorList>
    </citation>
    <scope>NUCLEOTIDE SEQUENCE [LARGE SCALE GENOMIC DNA]</scope>
    <source>
        <strain evidence="8 9">DSM 44803</strain>
    </source>
</reference>
<dbReference type="PANTHER" id="PTHR30629:SF2">
    <property type="entry name" value="PROPHAGE INTEGRASE INTS-RELATED"/>
    <property type="match status" value="1"/>
</dbReference>